<accession>A0A445B1F0</accession>
<dbReference type="InterPro" id="IPR017972">
    <property type="entry name" value="Cyt_P450_CS"/>
</dbReference>
<dbReference type="AlphaFoldDB" id="A0A445B1F0"/>
<feature type="binding site" description="axial binding residue" evidence="2">
    <location>
        <position position="553"/>
    </location>
    <ligand>
        <name>heme</name>
        <dbReference type="ChEBI" id="CHEBI:30413"/>
    </ligand>
    <ligandPart>
        <name>Fe</name>
        <dbReference type="ChEBI" id="CHEBI:18248"/>
    </ligandPart>
</feature>
<comment type="caution">
    <text evidence="4">The sequence shown here is derived from an EMBL/GenBank/DDBJ whole genome shotgun (WGS) entry which is preliminary data.</text>
</comment>
<dbReference type="PANTHER" id="PTHR24291">
    <property type="entry name" value="CYTOCHROME P450 FAMILY 4"/>
    <property type="match status" value="1"/>
</dbReference>
<dbReference type="Proteomes" id="UP000289738">
    <property type="component" value="Chromosome A10"/>
</dbReference>
<sequence>MSSIPYPCDDSSSVPTSFLGLLLLHYSRSRCNSDSHVQSSSELLRDLANRELNAFLWLSLVVVTGLLLRKLFNLFSLWHRARNIPGPPCPSFYGHSKLISRENLTDVLSKSHEKYGPIVKLWLGPTQLLVSVKDPLLIQEMLIKAEDKLPFTGKAFRLAFGQSCLFAPSYEKLVPGIVPYFPMIITYLRSPVKGHNFNCLQVQKRRETLATELNERLLKTADLIPMNVTDFIVDKIENISAKGNIDCGLVSQHIAFTLMGATFFGDGFLACPKAAIYEELLMMIAKDACFWASYNVTPFWKQGFWRYQRLCTKLKCLTSDIAQHCRKSCKLFGQIDQNVHNESFNKEIKSAHCSQCCSDNEFGDYYFFRDLNDHQNAKEKEEPSGNIMRVMFHGCHTTAALISNILTRLVMHPEIQDKVYSEISMVGRNPSKYEQEDIYRMPLLLATIYESARLLPTGPMLQRCSLEHDLSLSTGVTIPAAAVLVVPVQLVQKDDSSWGSDASDFNPYRFLSNHAKESGSAEEVTKSGFNLLELNDPNENAAFLPFGSGTRACVGQKFVIQVVATLLASLLKKYEVRIIRPYSGSGDNSEPSLKNRLQSYPNSPILFVRRDQ</sequence>
<dbReference type="PROSITE" id="PS00086">
    <property type="entry name" value="CYTOCHROME_P450"/>
    <property type="match status" value="1"/>
</dbReference>
<evidence type="ECO:0000313" key="5">
    <source>
        <dbReference type="Proteomes" id="UP000289738"/>
    </source>
</evidence>
<dbReference type="PRINTS" id="PR00463">
    <property type="entry name" value="EP450I"/>
</dbReference>
<evidence type="ECO:0008006" key="6">
    <source>
        <dbReference type="Google" id="ProtNLM"/>
    </source>
</evidence>
<evidence type="ECO:0000313" key="4">
    <source>
        <dbReference type="EMBL" id="RYR32478.1"/>
    </source>
</evidence>
<keyword evidence="2 3" id="KW-0479">Metal-binding</keyword>
<comment type="similarity">
    <text evidence="1 3">Belongs to the cytochrome P450 family.</text>
</comment>
<dbReference type="InterPro" id="IPR050196">
    <property type="entry name" value="Cytochrome_P450_Monoox"/>
</dbReference>
<dbReference type="Pfam" id="PF00067">
    <property type="entry name" value="p450"/>
    <property type="match status" value="2"/>
</dbReference>
<reference evidence="4 5" key="1">
    <citation type="submission" date="2019-01" db="EMBL/GenBank/DDBJ databases">
        <title>Sequencing of cultivated peanut Arachis hypogaea provides insights into genome evolution and oil improvement.</title>
        <authorList>
            <person name="Chen X."/>
        </authorList>
    </citation>
    <scope>NUCLEOTIDE SEQUENCE [LARGE SCALE GENOMIC DNA]</scope>
    <source>
        <strain evidence="5">cv. Fuhuasheng</strain>
        <tissue evidence="4">Leaves</tissue>
    </source>
</reference>
<evidence type="ECO:0000256" key="1">
    <source>
        <dbReference type="ARBA" id="ARBA00010617"/>
    </source>
</evidence>
<dbReference type="GO" id="GO:0005506">
    <property type="term" value="F:iron ion binding"/>
    <property type="evidence" value="ECO:0007669"/>
    <property type="project" value="InterPro"/>
</dbReference>
<keyword evidence="2 3" id="KW-0349">Heme</keyword>
<keyword evidence="3" id="KW-0560">Oxidoreductase</keyword>
<keyword evidence="3" id="KW-0503">Monooxygenase</keyword>
<dbReference type="EMBL" id="SDMP01000010">
    <property type="protein sequence ID" value="RYR32478.1"/>
    <property type="molecule type" value="Genomic_DNA"/>
</dbReference>
<dbReference type="SUPFAM" id="SSF48264">
    <property type="entry name" value="Cytochrome P450"/>
    <property type="match status" value="1"/>
</dbReference>
<dbReference type="STRING" id="3818.A0A445B1F0"/>
<comment type="cofactor">
    <cofactor evidence="2">
        <name>heme</name>
        <dbReference type="ChEBI" id="CHEBI:30413"/>
    </cofactor>
</comment>
<gene>
    <name evidence="4" type="ORF">Ahy_A10g047040</name>
</gene>
<protein>
    <recommendedName>
        <fullName evidence="6">Cytochrome P450</fullName>
    </recommendedName>
</protein>
<dbReference type="Gene3D" id="1.10.630.10">
    <property type="entry name" value="Cytochrome P450"/>
    <property type="match status" value="1"/>
</dbReference>
<dbReference type="InterPro" id="IPR036396">
    <property type="entry name" value="Cyt_P450_sf"/>
</dbReference>
<proteinExistence type="inferred from homology"/>
<dbReference type="CDD" id="cd00302">
    <property type="entry name" value="cytochrome_P450"/>
    <property type="match status" value="1"/>
</dbReference>
<keyword evidence="2 3" id="KW-0408">Iron</keyword>
<evidence type="ECO:0000256" key="3">
    <source>
        <dbReference type="RuleBase" id="RU000461"/>
    </source>
</evidence>
<dbReference type="PANTHER" id="PTHR24291:SF185">
    <property type="entry name" value="PREMNASPIRODIENE OXYGENASE-LIKE"/>
    <property type="match status" value="1"/>
</dbReference>
<dbReference type="InterPro" id="IPR001128">
    <property type="entry name" value="Cyt_P450"/>
</dbReference>
<dbReference type="GO" id="GO:0020037">
    <property type="term" value="F:heme binding"/>
    <property type="evidence" value="ECO:0007669"/>
    <property type="project" value="InterPro"/>
</dbReference>
<dbReference type="GO" id="GO:0016705">
    <property type="term" value="F:oxidoreductase activity, acting on paired donors, with incorporation or reduction of molecular oxygen"/>
    <property type="evidence" value="ECO:0007669"/>
    <property type="project" value="InterPro"/>
</dbReference>
<dbReference type="GO" id="GO:0004497">
    <property type="term" value="F:monooxygenase activity"/>
    <property type="evidence" value="ECO:0007669"/>
    <property type="project" value="UniProtKB-KW"/>
</dbReference>
<evidence type="ECO:0000256" key="2">
    <source>
        <dbReference type="PIRSR" id="PIRSR602401-1"/>
    </source>
</evidence>
<keyword evidence="5" id="KW-1185">Reference proteome</keyword>
<dbReference type="InterPro" id="IPR002401">
    <property type="entry name" value="Cyt_P450_E_grp-I"/>
</dbReference>
<organism evidence="4 5">
    <name type="scientific">Arachis hypogaea</name>
    <name type="common">Peanut</name>
    <dbReference type="NCBI Taxonomy" id="3818"/>
    <lineage>
        <taxon>Eukaryota</taxon>
        <taxon>Viridiplantae</taxon>
        <taxon>Streptophyta</taxon>
        <taxon>Embryophyta</taxon>
        <taxon>Tracheophyta</taxon>
        <taxon>Spermatophyta</taxon>
        <taxon>Magnoliopsida</taxon>
        <taxon>eudicotyledons</taxon>
        <taxon>Gunneridae</taxon>
        <taxon>Pentapetalae</taxon>
        <taxon>rosids</taxon>
        <taxon>fabids</taxon>
        <taxon>Fabales</taxon>
        <taxon>Fabaceae</taxon>
        <taxon>Papilionoideae</taxon>
        <taxon>50 kb inversion clade</taxon>
        <taxon>dalbergioids sensu lato</taxon>
        <taxon>Dalbergieae</taxon>
        <taxon>Pterocarpus clade</taxon>
        <taxon>Arachis</taxon>
    </lineage>
</organism>
<name>A0A445B1F0_ARAHY</name>